<name>A0ABW6VEU4_MICFU</name>
<evidence type="ECO:0000313" key="2">
    <source>
        <dbReference type="Proteomes" id="UP001602119"/>
    </source>
</evidence>
<evidence type="ECO:0000313" key="1">
    <source>
        <dbReference type="EMBL" id="MFF4777837.1"/>
    </source>
</evidence>
<organism evidence="1 2">
    <name type="scientific">Microtetraspora fusca</name>
    <dbReference type="NCBI Taxonomy" id="1997"/>
    <lineage>
        <taxon>Bacteria</taxon>
        <taxon>Bacillati</taxon>
        <taxon>Actinomycetota</taxon>
        <taxon>Actinomycetes</taxon>
        <taxon>Streptosporangiales</taxon>
        <taxon>Streptosporangiaceae</taxon>
        <taxon>Microtetraspora</taxon>
    </lineage>
</organism>
<dbReference type="InterPro" id="IPR025358">
    <property type="entry name" value="DUF4262"/>
</dbReference>
<reference evidence="1 2" key="1">
    <citation type="submission" date="2024-10" db="EMBL/GenBank/DDBJ databases">
        <title>The Natural Products Discovery Center: Release of the First 8490 Sequenced Strains for Exploring Actinobacteria Biosynthetic Diversity.</title>
        <authorList>
            <person name="Kalkreuter E."/>
            <person name="Kautsar S.A."/>
            <person name="Yang D."/>
            <person name="Bader C.D."/>
            <person name="Teijaro C.N."/>
            <person name="Fluegel L."/>
            <person name="Davis C.M."/>
            <person name="Simpson J.R."/>
            <person name="Lauterbach L."/>
            <person name="Steele A.D."/>
            <person name="Gui C."/>
            <person name="Meng S."/>
            <person name="Li G."/>
            <person name="Viehrig K."/>
            <person name="Ye F."/>
            <person name="Su P."/>
            <person name="Kiefer A.F."/>
            <person name="Nichols A."/>
            <person name="Cepeda A.J."/>
            <person name="Yan W."/>
            <person name="Fan B."/>
            <person name="Jiang Y."/>
            <person name="Adhikari A."/>
            <person name="Zheng C.-J."/>
            <person name="Schuster L."/>
            <person name="Cowan T.M."/>
            <person name="Smanski M.J."/>
            <person name="Chevrette M.G."/>
            <person name="De Carvalho L.P.S."/>
            <person name="Shen B."/>
        </authorList>
    </citation>
    <scope>NUCLEOTIDE SEQUENCE [LARGE SCALE GENOMIC DNA]</scope>
    <source>
        <strain evidence="1 2">NPDC001281</strain>
    </source>
</reference>
<proteinExistence type="predicted"/>
<keyword evidence="2" id="KW-1185">Reference proteome</keyword>
<dbReference type="Pfam" id="PF14081">
    <property type="entry name" value="DUF4262"/>
    <property type="match status" value="1"/>
</dbReference>
<accession>A0ABW6VEU4</accession>
<dbReference type="Proteomes" id="UP001602119">
    <property type="component" value="Unassembled WGS sequence"/>
</dbReference>
<dbReference type="RefSeq" id="WP_387346337.1">
    <property type="nucleotide sequence ID" value="NZ_JBIAXI010000026.1"/>
</dbReference>
<sequence>MAGVASDILGDAVAAGRPIAVEQERDDVLEGIPVVIRPVHESWHQPLFGSALWFYRHVPLAFTEMVWPDRDGMFPWNATCSPHVRERQPSLWIPKSEHAPGPWARLP</sequence>
<dbReference type="EMBL" id="JBIAXI010000026">
    <property type="protein sequence ID" value="MFF4777837.1"/>
    <property type="molecule type" value="Genomic_DNA"/>
</dbReference>
<protein>
    <submittedName>
        <fullName evidence="1">DUF4262 domain-containing protein</fullName>
    </submittedName>
</protein>
<gene>
    <name evidence="1" type="ORF">ACFY05_33925</name>
</gene>
<comment type="caution">
    <text evidence="1">The sequence shown here is derived from an EMBL/GenBank/DDBJ whole genome shotgun (WGS) entry which is preliminary data.</text>
</comment>